<feature type="domain" description="ThuA-like" evidence="1">
    <location>
        <begin position="39"/>
        <end position="259"/>
    </location>
</feature>
<dbReference type="SUPFAM" id="SSF52317">
    <property type="entry name" value="Class I glutamine amidotransferase-like"/>
    <property type="match status" value="1"/>
</dbReference>
<dbReference type="EMBL" id="SNRY01000022">
    <property type="protein sequence ID" value="KAA6350815.1"/>
    <property type="molecule type" value="Genomic_DNA"/>
</dbReference>
<evidence type="ECO:0000313" key="2">
    <source>
        <dbReference type="EMBL" id="KAA6350815.1"/>
    </source>
</evidence>
<comment type="caution">
    <text evidence="2">The sequence shown here is derived from an EMBL/GenBank/DDBJ whole genome shotgun (WGS) entry which is preliminary data.</text>
</comment>
<reference evidence="2" key="1">
    <citation type="submission" date="2019-03" db="EMBL/GenBank/DDBJ databases">
        <title>Single cell metagenomics reveals metabolic interactions within the superorganism composed of flagellate Streblomastix strix and complex community of Bacteroidetes bacteria on its surface.</title>
        <authorList>
            <person name="Treitli S.C."/>
            <person name="Kolisko M."/>
            <person name="Husnik F."/>
            <person name="Keeling P."/>
            <person name="Hampl V."/>
        </authorList>
    </citation>
    <scope>NUCLEOTIDE SEQUENCE</scope>
    <source>
        <strain evidence="2">STM</strain>
    </source>
</reference>
<dbReference type="PANTHER" id="PTHR40469">
    <property type="entry name" value="SECRETED GLYCOSYL HYDROLASE"/>
    <property type="match status" value="1"/>
</dbReference>
<protein>
    <recommendedName>
        <fullName evidence="1">ThuA-like domain-containing protein</fullName>
    </recommendedName>
</protein>
<organism evidence="2">
    <name type="scientific">termite gut metagenome</name>
    <dbReference type="NCBI Taxonomy" id="433724"/>
    <lineage>
        <taxon>unclassified sequences</taxon>
        <taxon>metagenomes</taxon>
        <taxon>organismal metagenomes</taxon>
    </lineage>
</organism>
<sequence>MKNSTLKFFIGVFLLLSFVFMFPLRAQYPAQYANGQRFKILVFHTKHAEGAHVQFAEQAVEFFKKLNYGEGFILHTTMNLAEYPYEKLKEYDLVVMLNGSPSSKEEREAFQMYMENGGGWMGFHVAAYNDRNTHWSWFVDFLGGGVFYCNNWPPQPVKVTIDNLSHPVTKSLPQSFIAPASEWYQWNPSPRDNKDVEVLLTISPDNYPLGIKDVVNFGDFPIVWTNKKYRMIYLNMGHGDEEFTDATQKLLFINAFRWVLSIDKKGDPFKVQRKYDSK</sequence>
<proteinExistence type="predicted"/>
<evidence type="ECO:0000259" key="1">
    <source>
        <dbReference type="Pfam" id="PF06283"/>
    </source>
</evidence>
<accession>A0A5J4T0B6</accession>
<dbReference type="PANTHER" id="PTHR40469:SF2">
    <property type="entry name" value="GALACTOSE-BINDING DOMAIN-LIKE SUPERFAMILY PROTEIN"/>
    <property type="match status" value="1"/>
</dbReference>
<gene>
    <name evidence="2" type="ORF">EZS27_001803</name>
</gene>
<dbReference type="AlphaFoldDB" id="A0A5J4T0B6"/>
<name>A0A5J4T0B6_9ZZZZ</name>
<dbReference type="Pfam" id="PF06283">
    <property type="entry name" value="ThuA"/>
    <property type="match status" value="1"/>
</dbReference>
<dbReference type="InterPro" id="IPR029062">
    <property type="entry name" value="Class_I_gatase-like"/>
</dbReference>
<dbReference type="Gene3D" id="3.40.50.880">
    <property type="match status" value="1"/>
</dbReference>
<dbReference type="InterPro" id="IPR029010">
    <property type="entry name" value="ThuA-like"/>
</dbReference>